<evidence type="ECO:0000256" key="1">
    <source>
        <dbReference type="ARBA" id="ARBA00004651"/>
    </source>
</evidence>
<comment type="caution">
    <text evidence="9">The sequence shown here is derived from an EMBL/GenBank/DDBJ whole genome shotgun (WGS) entry which is preliminary data.</text>
</comment>
<organism evidence="9 10">
    <name type="scientific">Pelomonas aquatica</name>
    <dbReference type="NCBI Taxonomy" id="431058"/>
    <lineage>
        <taxon>Bacteria</taxon>
        <taxon>Pseudomonadati</taxon>
        <taxon>Pseudomonadota</taxon>
        <taxon>Betaproteobacteria</taxon>
        <taxon>Burkholderiales</taxon>
        <taxon>Sphaerotilaceae</taxon>
        <taxon>Roseateles</taxon>
    </lineage>
</organism>
<dbReference type="PANTHER" id="PTHR30269">
    <property type="entry name" value="TRANSMEMBRANE PROTEIN YFCA"/>
    <property type="match status" value="1"/>
</dbReference>
<dbReference type="InterPro" id="IPR052017">
    <property type="entry name" value="TSUP"/>
</dbReference>
<evidence type="ECO:0000256" key="4">
    <source>
        <dbReference type="ARBA" id="ARBA00022475"/>
    </source>
</evidence>
<reference evidence="9 10" key="1">
    <citation type="submission" date="2023-07" db="EMBL/GenBank/DDBJ databases">
        <title>Sorghum-associated microbial communities from plants grown in Nebraska, USA.</title>
        <authorList>
            <person name="Schachtman D."/>
        </authorList>
    </citation>
    <scope>NUCLEOTIDE SEQUENCE [LARGE SCALE GENOMIC DNA]</scope>
    <source>
        <strain evidence="9 10">BE310</strain>
    </source>
</reference>
<evidence type="ECO:0000256" key="8">
    <source>
        <dbReference type="RuleBase" id="RU363041"/>
    </source>
</evidence>
<dbReference type="InterPro" id="IPR002781">
    <property type="entry name" value="TM_pro_TauE-like"/>
</dbReference>
<proteinExistence type="inferred from homology"/>
<feature type="transmembrane region" description="Helical" evidence="8">
    <location>
        <begin position="37"/>
        <end position="60"/>
    </location>
</feature>
<sequence>MDELSGAMSSGQLAWVAFSFVLAGAVKGVTGMGLPTLAMALLSLALPAASAAALMLVPALLTNLAQCFGPHGTTLLRRLWPLWLALVLATLFAPVPSLASGTARPVLGGVLLAYGAFGLARPRLPAPGRLASGLGALAGGLGGALSAATGVFVMPLVPYLQALALPRAALIQALGISFTLASLALAARLGGLEAAAPPQAPTLGVALASAFAGMALGARWRQRLPAAHFQRALHAVFLLLGLLMLPG</sequence>
<feature type="transmembrane region" description="Helical" evidence="8">
    <location>
        <begin position="199"/>
        <end position="217"/>
    </location>
</feature>
<dbReference type="Proteomes" id="UP001180536">
    <property type="component" value="Unassembled WGS sequence"/>
</dbReference>
<evidence type="ECO:0000256" key="2">
    <source>
        <dbReference type="ARBA" id="ARBA00009142"/>
    </source>
</evidence>
<gene>
    <name evidence="9" type="ORF">J2X16_002199</name>
</gene>
<keyword evidence="3" id="KW-0813">Transport</keyword>
<protein>
    <recommendedName>
        <fullName evidence="8">Probable membrane transporter protein</fullName>
    </recommendedName>
</protein>
<dbReference type="Pfam" id="PF01925">
    <property type="entry name" value="TauE"/>
    <property type="match status" value="1"/>
</dbReference>
<name>A0ABU1Z8B4_9BURK</name>
<dbReference type="PANTHER" id="PTHR30269:SF32">
    <property type="entry name" value="MEMBRANE TRANSPORTER PROTEIN-RELATED"/>
    <property type="match status" value="1"/>
</dbReference>
<evidence type="ECO:0000313" key="10">
    <source>
        <dbReference type="Proteomes" id="UP001180536"/>
    </source>
</evidence>
<evidence type="ECO:0000256" key="5">
    <source>
        <dbReference type="ARBA" id="ARBA00022692"/>
    </source>
</evidence>
<dbReference type="EMBL" id="JAVDXQ010000003">
    <property type="protein sequence ID" value="MDR7296852.1"/>
    <property type="molecule type" value="Genomic_DNA"/>
</dbReference>
<feature type="transmembrane region" description="Helical" evidence="8">
    <location>
        <begin position="12"/>
        <end position="30"/>
    </location>
</feature>
<evidence type="ECO:0000256" key="3">
    <source>
        <dbReference type="ARBA" id="ARBA00022448"/>
    </source>
</evidence>
<feature type="transmembrane region" description="Helical" evidence="8">
    <location>
        <begin position="169"/>
        <end position="187"/>
    </location>
</feature>
<feature type="transmembrane region" description="Helical" evidence="8">
    <location>
        <begin position="136"/>
        <end position="157"/>
    </location>
</feature>
<comment type="similarity">
    <text evidence="2 8">Belongs to the 4-toluene sulfonate uptake permease (TSUP) (TC 2.A.102) family.</text>
</comment>
<evidence type="ECO:0000256" key="7">
    <source>
        <dbReference type="ARBA" id="ARBA00023136"/>
    </source>
</evidence>
<keyword evidence="10" id="KW-1185">Reference proteome</keyword>
<feature type="transmembrane region" description="Helical" evidence="8">
    <location>
        <begin position="229"/>
        <end position="246"/>
    </location>
</feature>
<dbReference type="RefSeq" id="WP_310344422.1">
    <property type="nucleotide sequence ID" value="NZ_JAVDXQ010000003.1"/>
</dbReference>
<keyword evidence="4 8" id="KW-1003">Cell membrane</keyword>
<feature type="transmembrane region" description="Helical" evidence="8">
    <location>
        <begin position="80"/>
        <end position="99"/>
    </location>
</feature>
<keyword evidence="5 8" id="KW-0812">Transmembrane</keyword>
<accession>A0ABU1Z8B4</accession>
<feature type="transmembrane region" description="Helical" evidence="8">
    <location>
        <begin position="106"/>
        <end position="124"/>
    </location>
</feature>
<evidence type="ECO:0000313" key="9">
    <source>
        <dbReference type="EMBL" id="MDR7296852.1"/>
    </source>
</evidence>
<keyword evidence="6 8" id="KW-1133">Transmembrane helix</keyword>
<keyword evidence="7 8" id="KW-0472">Membrane</keyword>
<comment type="subcellular location">
    <subcellularLocation>
        <location evidence="1 8">Cell membrane</location>
        <topology evidence="1 8">Multi-pass membrane protein</topology>
    </subcellularLocation>
</comment>
<evidence type="ECO:0000256" key="6">
    <source>
        <dbReference type="ARBA" id="ARBA00022989"/>
    </source>
</evidence>